<dbReference type="PROSITE" id="PS51755">
    <property type="entry name" value="OMPR_PHOB"/>
    <property type="match status" value="1"/>
</dbReference>
<keyword evidence="3" id="KW-0472">Membrane</keyword>
<evidence type="ECO:0000313" key="6">
    <source>
        <dbReference type="Proteomes" id="UP000659697"/>
    </source>
</evidence>
<gene>
    <name evidence="5" type="ORF">GCM10010919_06320</name>
</gene>
<keyword evidence="3" id="KW-0812">Transmembrane</keyword>
<protein>
    <recommendedName>
        <fullName evidence="4">OmpR/PhoB-type domain-containing protein</fullName>
    </recommendedName>
</protein>
<organism evidence="5 6">
    <name type="scientific">Alishewanella longhuensis</name>
    <dbReference type="NCBI Taxonomy" id="1091037"/>
    <lineage>
        <taxon>Bacteria</taxon>
        <taxon>Pseudomonadati</taxon>
        <taxon>Pseudomonadota</taxon>
        <taxon>Gammaproteobacteria</taxon>
        <taxon>Alteromonadales</taxon>
        <taxon>Alteromonadaceae</taxon>
        <taxon>Alishewanella</taxon>
    </lineage>
</organism>
<dbReference type="SUPFAM" id="SSF46894">
    <property type="entry name" value="C-terminal effector domain of the bipartite response regulators"/>
    <property type="match status" value="1"/>
</dbReference>
<keyword evidence="1 2" id="KW-0238">DNA-binding</keyword>
<evidence type="ECO:0000256" key="2">
    <source>
        <dbReference type="PROSITE-ProRule" id="PRU01091"/>
    </source>
</evidence>
<proteinExistence type="predicted"/>
<feature type="domain" description="OmpR/PhoB-type" evidence="4">
    <location>
        <begin position="4"/>
        <end position="102"/>
    </location>
</feature>
<dbReference type="SUPFAM" id="SSF82171">
    <property type="entry name" value="DPP6 N-terminal domain-like"/>
    <property type="match status" value="2"/>
</dbReference>
<evidence type="ECO:0000256" key="1">
    <source>
        <dbReference type="ARBA" id="ARBA00023125"/>
    </source>
</evidence>
<dbReference type="RefSeq" id="WP_189430074.1">
    <property type="nucleotide sequence ID" value="NZ_BNAO01000001.1"/>
</dbReference>
<accession>A0ABQ3KUF2</accession>
<dbReference type="InterPro" id="IPR001867">
    <property type="entry name" value="OmpR/PhoB-type_DNA-bd"/>
</dbReference>
<sequence>MIPSSQLKLGDYILCPLNQQLEYAEQRIPLEPKVYEVLCYLLAHQQRFVSLEELHKEVWQGRVVSDTAVRRTISKLRAALNDQGDSPRYIQSAAKRGYRWLIPSESVTQEVNFVPSVSLQPRSLASQTEFTSMPGAEEASVATVSSAMAAGAKVSRSASLTRFKFASVTLLSVAVLVLVSSLLVAFIGKGPDWKMQTALPLIVGEKLSMAISPDKRFLVFSSNAVNHHGQELYWYNLATQELRQLTTGDNQIMYVAYAADGKHLFYHNFYNGVYQLVQRPISEQGQFTAEGKVLLDDYASMFKIWVHPDNESLLLNLGDAEQLNIQRLHLPTGSLTPLTSSVTAGVYDSTFAPEIDSQRLAFQRSPLGQSSSLIIQDMSNGRILQQFLHKERIFDLHWLTEQELLIVDEEAIKTFNLQTRKSILLQQNYQTGNALTRGLTRMLVPLRDGQWLQFRHEGDVSRMIHQQGEVGVLSGRSYIHTEVQTRAVFFSQVPQEFFLLNLEGDKRSLLSRQANGEQQLLFEIQDSNVSFQQQHPNGESLLLLLNGKPTLFDLKQHQLTPLNVVGNNWLSARFSHDGQQIVMTSRQNSEYQSWLYHVDTGLSQLLYQGYQIVIPYQDKSYLAVHPDSRFVLLEDEHVTELPINYSPPFPGSVHLRGTYLFWAETDLKNTTVFRFNLENAALEQWQQDRRQMLQTFDVSADGSKWLLRHIGHFDTKVYQVLTDIR</sequence>
<dbReference type="Gene3D" id="2.120.10.30">
    <property type="entry name" value="TolB, C-terminal domain"/>
    <property type="match status" value="2"/>
</dbReference>
<dbReference type="Gene3D" id="1.10.10.10">
    <property type="entry name" value="Winged helix-like DNA-binding domain superfamily/Winged helix DNA-binding domain"/>
    <property type="match status" value="1"/>
</dbReference>
<dbReference type="PANTHER" id="PTHR36842">
    <property type="entry name" value="PROTEIN TOLB HOMOLOG"/>
    <property type="match status" value="1"/>
</dbReference>
<keyword evidence="6" id="KW-1185">Reference proteome</keyword>
<feature type="transmembrane region" description="Helical" evidence="3">
    <location>
        <begin position="165"/>
        <end position="187"/>
    </location>
</feature>
<feature type="DNA-binding region" description="OmpR/PhoB-type" evidence="2">
    <location>
        <begin position="4"/>
        <end position="102"/>
    </location>
</feature>
<dbReference type="SMART" id="SM00862">
    <property type="entry name" value="Trans_reg_C"/>
    <property type="match status" value="1"/>
</dbReference>
<reference evidence="6" key="1">
    <citation type="journal article" date="2019" name="Int. J. Syst. Evol. Microbiol.">
        <title>The Global Catalogue of Microorganisms (GCM) 10K type strain sequencing project: providing services to taxonomists for standard genome sequencing and annotation.</title>
        <authorList>
            <consortium name="The Broad Institute Genomics Platform"/>
            <consortium name="The Broad Institute Genome Sequencing Center for Infectious Disease"/>
            <person name="Wu L."/>
            <person name="Ma J."/>
        </authorList>
    </citation>
    <scope>NUCLEOTIDE SEQUENCE [LARGE SCALE GENOMIC DNA]</scope>
    <source>
        <strain evidence="6">CGMCC 1.7003</strain>
    </source>
</reference>
<evidence type="ECO:0000256" key="3">
    <source>
        <dbReference type="SAM" id="Phobius"/>
    </source>
</evidence>
<dbReference type="InterPro" id="IPR036388">
    <property type="entry name" value="WH-like_DNA-bd_sf"/>
</dbReference>
<comment type="caution">
    <text evidence="5">The sequence shown here is derived from an EMBL/GenBank/DDBJ whole genome shotgun (WGS) entry which is preliminary data.</text>
</comment>
<dbReference type="Pfam" id="PF00486">
    <property type="entry name" value="Trans_reg_C"/>
    <property type="match status" value="1"/>
</dbReference>
<dbReference type="InterPro" id="IPR016032">
    <property type="entry name" value="Sig_transdc_resp-reg_C-effctor"/>
</dbReference>
<dbReference type="EMBL" id="BNAO01000001">
    <property type="protein sequence ID" value="GHG61643.1"/>
    <property type="molecule type" value="Genomic_DNA"/>
</dbReference>
<dbReference type="CDD" id="cd00383">
    <property type="entry name" value="trans_reg_C"/>
    <property type="match status" value="1"/>
</dbReference>
<keyword evidence="3" id="KW-1133">Transmembrane helix</keyword>
<dbReference type="Proteomes" id="UP000659697">
    <property type="component" value="Unassembled WGS sequence"/>
</dbReference>
<dbReference type="InterPro" id="IPR011042">
    <property type="entry name" value="6-blade_b-propeller_TolB-like"/>
</dbReference>
<evidence type="ECO:0000259" key="4">
    <source>
        <dbReference type="PROSITE" id="PS51755"/>
    </source>
</evidence>
<evidence type="ECO:0000313" key="5">
    <source>
        <dbReference type="EMBL" id="GHG61643.1"/>
    </source>
</evidence>
<name>A0ABQ3KUF2_9ALTE</name>